<protein>
    <submittedName>
        <fullName evidence="2">Ribonuclease H-like domain-containing protein</fullName>
    </submittedName>
</protein>
<dbReference type="InterPro" id="IPR025724">
    <property type="entry name" value="GAG-pre-integrase_dom"/>
</dbReference>
<comment type="caution">
    <text evidence="2">The sequence shown here is derived from an EMBL/GenBank/DDBJ whole genome shotgun (WGS) entry which is preliminary data.</text>
</comment>
<dbReference type="InterPro" id="IPR036397">
    <property type="entry name" value="RNaseH_sf"/>
</dbReference>
<dbReference type="PROSITE" id="PS50994">
    <property type="entry name" value="INTEGRASE"/>
    <property type="match status" value="1"/>
</dbReference>
<evidence type="ECO:0000259" key="1">
    <source>
        <dbReference type="PROSITE" id="PS50994"/>
    </source>
</evidence>
<dbReference type="Pfam" id="PF00665">
    <property type="entry name" value="rve"/>
    <property type="match status" value="1"/>
</dbReference>
<dbReference type="SUPFAM" id="SSF53098">
    <property type="entry name" value="Ribonuclease H-like"/>
    <property type="match status" value="1"/>
</dbReference>
<dbReference type="Proteomes" id="UP001151760">
    <property type="component" value="Unassembled WGS sequence"/>
</dbReference>
<feature type="domain" description="Integrase catalytic" evidence="1">
    <location>
        <begin position="198"/>
        <end position="295"/>
    </location>
</feature>
<name>A0ABQ5FP26_9ASTR</name>
<dbReference type="PANTHER" id="PTHR42648">
    <property type="entry name" value="TRANSPOSASE, PUTATIVE-RELATED"/>
    <property type="match status" value="1"/>
</dbReference>
<dbReference type="EMBL" id="BQNB010017604">
    <property type="protein sequence ID" value="GJT65102.1"/>
    <property type="molecule type" value="Genomic_DNA"/>
</dbReference>
<organism evidence="2 3">
    <name type="scientific">Tanacetum coccineum</name>
    <dbReference type="NCBI Taxonomy" id="301880"/>
    <lineage>
        <taxon>Eukaryota</taxon>
        <taxon>Viridiplantae</taxon>
        <taxon>Streptophyta</taxon>
        <taxon>Embryophyta</taxon>
        <taxon>Tracheophyta</taxon>
        <taxon>Spermatophyta</taxon>
        <taxon>Magnoliopsida</taxon>
        <taxon>eudicotyledons</taxon>
        <taxon>Gunneridae</taxon>
        <taxon>Pentapetalae</taxon>
        <taxon>asterids</taxon>
        <taxon>campanulids</taxon>
        <taxon>Asterales</taxon>
        <taxon>Asteraceae</taxon>
        <taxon>Asteroideae</taxon>
        <taxon>Anthemideae</taxon>
        <taxon>Anthemidinae</taxon>
        <taxon>Tanacetum</taxon>
    </lineage>
</organism>
<evidence type="ECO:0000313" key="2">
    <source>
        <dbReference type="EMBL" id="GJT65102.1"/>
    </source>
</evidence>
<reference evidence="2" key="1">
    <citation type="journal article" date="2022" name="Int. J. Mol. Sci.">
        <title>Draft Genome of Tanacetum Coccineum: Genomic Comparison of Closely Related Tanacetum-Family Plants.</title>
        <authorList>
            <person name="Yamashiro T."/>
            <person name="Shiraishi A."/>
            <person name="Nakayama K."/>
            <person name="Satake H."/>
        </authorList>
    </citation>
    <scope>NUCLEOTIDE SEQUENCE</scope>
</reference>
<dbReference type="Gene3D" id="3.30.420.10">
    <property type="entry name" value="Ribonuclease H-like superfamily/Ribonuclease H"/>
    <property type="match status" value="1"/>
</dbReference>
<dbReference type="PANTHER" id="PTHR42648:SF28">
    <property type="entry name" value="TRANSPOSON-ENCODED PROTEIN WITH RIBONUCLEASE H-LIKE AND RETROVIRUS ZINC FINGER-LIKE DOMAINS"/>
    <property type="match status" value="1"/>
</dbReference>
<proteinExistence type="predicted"/>
<accession>A0ABQ5FP26</accession>
<dbReference type="InterPro" id="IPR012337">
    <property type="entry name" value="RNaseH-like_sf"/>
</dbReference>
<dbReference type="InterPro" id="IPR001584">
    <property type="entry name" value="Integrase_cat-core"/>
</dbReference>
<sequence>MTTLQKPASGNWNMDTCASSHLNDSVSSLSDIFNSCIYLSVSVGDVYYILITNSSHSVLPISHRPLHLNNVLTTHNIVKNLIYVRQFVLDNSCTVEFNAFGFFVKDFLTRWVLLHCDSIGDLYPITKPSIIPHTFLTSLYTWHQRLGHPESEVLRRVLSSNSISCNKENSPVLCHACQLGKHAKLPIVSSHTSVQSLFDIVPSDLWTSLILSRSGFKYYVLFLDNYSQYVWVYSLVNKSDVLSKFVLFRDFIRTQFKCGIKSFQCDHGSEYNNHAFNKLFSDNEIQFRFSYPRTS</sequence>
<keyword evidence="3" id="KW-1185">Reference proteome</keyword>
<dbReference type="Pfam" id="PF13976">
    <property type="entry name" value="gag_pre-integrs"/>
    <property type="match status" value="1"/>
</dbReference>
<dbReference type="InterPro" id="IPR039537">
    <property type="entry name" value="Retrotran_Ty1/copia-like"/>
</dbReference>
<reference evidence="2" key="2">
    <citation type="submission" date="2022-01" db="EMBL/GenBank/DDBJ databases">
        <authorList>
            <person name="Yamashiro T."/>
            <person name="Shiraishi A."/>
            <person name="Satake H."/>
            <person name="Nakayama K."/>
        </authorList>
    </citation>
    <scope>NUCLEOTIDE SEQUENCE</scope>
</reference>
<gene>
    <name evidence="2" type="ORF">Tco_1016582</name>
</gene>
<evidence type="ECO:0000313" key="3">
    <source>
        <dbReference type="Proteomes" id="UP001151760"/>
    </source>
</evidence>